<proteinExistence type="inferred from homology"/>
<sequence>MFQNSQAHKFKSVVALTTADFAFFDNSDYQSVDRMKCVMLFLVLSLVVLMAEPGDCFLRSLLRGAKAIYRGARAGWRGYRAHRNMYKAIKNRYRYQQGNDGQDYQASF</sequence>
<evidence type="ECO:0000313" key="7">
    <source>
        <dbReference type="RefSeq" id="XP_018543833.2"/>
    </source>
</evidence>
<keyword evidence="4" id="KW-0929">Antimicrobial</keyword>
<dbReference type="Proteomes" id="UP000694890">
    <property type="component" value="Linkage group LG7_1"/>
</dbReference>
<dbReference type="RefSeq" id="XP_018543833.2">
    <property type="nucleotide sequence ID" value="XM_018688317.2"/>
</dbReference>
<evidence type="ECO:0000313" key="6">
    <source>
        <dbReference type="Proteomes" id="UP000694890"/>
    </source>
</evidence>
<dbReference type="GO" id="GO:0042742">
    <property type="term" value="P:defense response to bacterium"/>
    <property type="evidence" value="ECO:0007669"/>
    <property type="project" value="UniProtKB-KW"/>
</dbReference>
<dbReference type="GO" id="GO:0005576">
    <property type="term" value="C:extracellular region"/>
    <property type="evidence" value="ECO:0007669"/>
    <property type="project" value="UniProtKB-SubCell"/>
</dbReference>
<dbReference type="GeneID" id="108891203"/>
<dbReference type="Pfam" id="PF08107">
    <property type="entry name" value="Antimicrobial12"/>
    <property type="match status" value="1"/>
</dbReference>
<protein>
    <submittedName>
        <fullName evidence="7">Dicentracin isoform X1</fullName>
    </submittedName>
</protein>
<evidence type="ECO:0000256" key="1">
    <source>
        <dbReference type="ARBA" id="ARBA00004613"/>
    </source>
</evidence>
<dbReference type="KEGG" id="lcf:108891203"/>
<organism evidence="6 7">
    <name type="scientific">Lates calcarifer</name>
    <name type="common">Barramundi</name>
    <name type="synonym">Holocentrus calcarifer</name>
    <dbReference type="NCBI Taxonomy" id="8187"/>
    <lineage>
        <taxon>Eukaryota</taxon>
        <taxon>Metazoa</taxon>
        <taxon>Chordata</taxon>
        <taxon>Craniata</taxon>
        <taxon>Vertebrata</taxon>
        <taxon>Euteleostomi</taxon>
        <taxon>Actinopterygii</taxon>
        <taxon>Neopterygii</taxon>
        <taxon>Teleostei</taxon>
        <taxon>Neoteleostei</taxon>
        <taxon>Acanthomorphata</taxon>
        <taxon>Carangaria</taxon>
        <taxon>Carangaria incertae sedis</taxon>
        <taxon>Centropomidae</taxon>
        <taxon>Lates</taxon>
    </lineage>
</organism>
<gene>
    <name evidence="7" type="primary">LOC108891203</name>
</gene>
<keyword evidence="5" id="KW-0044">Antibiotic</keyword>
<evidence type="ECO:0000256" key="3">
    <source>
        <dbReference type="ARBA" id="ARBA00022525"/>
    </source>
</evidence>
<evidence type="ECO:0000256" key="2">
    <source>
        <dbReference type="ARBA" id="ARBA00007419"/>
    </source>
</evidence>
<evidence type="ECO:0000256" key="4">
    <source>
        <dbReference type="ARBA" id="ARBA00022529"/>
    </source>
</evidence>
<comment type="similarity">
    <text evidence="2">Belongs to the pleurocidin family.</text>
</comment>
<keyword evidence="3" id="KW-0964">Secreted</keyword>
<dbReference type="AlphaFoldDB" id="A0AAJ7Q123"/>
<comment type="subcellular location">
    <subcellularLocation>
        <location evidence="1">Secreted</location>
    </subcellularLocation>
</comment>
<name>A0AAJ7Q123_LATCA</name>
<accession>A0AAJ7Q123</accession>
<evidence type="ECO:0000256" key="5">
    <source>
        <dbReference type="ARBA" id="ARBA00023022"/>
    </source>
</evidence>
<reference evidence="7" key="1">
    <citation type="submission" date="2025-08" db="UniProtKB">
        <authorList>
            <consortium name="RefSeq"/>
        </authorList>
    </citation>
    <scope>IDENTIFICATION</scope>
    <source>
        <tissue evidence="7">Brain</tissue>
    </source>
</reference>
<dbReference type="InterPro" id="IPR012515">
    <property type="entry name" value="Antimicrobial12"/>
</dbReference>